<dbReference type="CDD" id="cd06171">
    <property type="entry name" value="Sigma70_r4"/>
    <property type="match status" value="1"/>
</dbReference>
<keyword evidence="2" id="KW-0731">Sigma factor</keyword>
<dbReference type="InterPro" id="IPR007630">
    <property type="entry name" value="RNA_pol_sigma70_r4"/>
</dbReference>
<feature type="domain" description="RNA polymerase sigma-70 region 4" evidence="5">
    <location>
        <begin position="118"/>
        <end position="166"/>
    </location>
</feature>
<evidence type="ECO:0000259" key="5">
    <source>
        <dbReference type="Pfam" id="PF04545"/>
    </source>
</evidence>
<evidence type="ECO:0000256" key="4">
    <source>
        <dbReference type="ARBA" id="ARBA00023163"/>
    </source>
</evidence>
<evidence type="ECO:0000256" key="1">
    <source>
        <dbReference type="ARBA" id="ARBA00023015"/>
    </source>
</evidence>
<dbReference type="Gene3D" id="1.20.140.160">
    <property type="match status" value="1"/>
</dbReference>
<proteinExistence type="predicted"/>
<reference evidence="6 7" key="1">
    <citation type="submission" date="2024-05" db="EMBL/GenBank/DDBJ databases">
        <authorList>
            <person name="Haq I."/>
            <person name="Ullah Z."/>
            <person name="Ahmad R."/>
            <person name="Li M."/>
            <person name="Tong Y."/>
        </authorList>
    </citation>
    <scope>NUCLEOTIDE SEQUENCE [LARGE SCALE GENOMIC DNA]</scope>
    <source>
        <strain evidence="6 7">16A2E</strain>
    </source>
</reference>
<name>A0ABU9XH27_9BACI</name>
<keyword evidence="1" id="KW-0805">Transcription regulation</keyword>
<keyword evidence="3" id="KW-0238">DNA-binding</keyword>
<evidence type="ECO:0000256" key="2">
    <source>
        <dbReference type="ARBA" id="ARBA00023082"/>
    </source>
</evidence>
<organism evidence="6 7">
    <name type="scientific">Ornithinibacillus xuwenensis</name>
    <dbReference type="NCBI Taxonomy" id="3144668"/>
    <lineage>
        <taxon>Bacteria</taxon>
        <taxon>Bacillati</taxon>
        <taxon>Bacillota</taxon>
        <taxon>Bacilli</taxon>
        <taxon>Bacillales</taxon>
        <taxon>Bacillaceae</taxon>
        <taxon>Ornithinibacillus</taxon>
    </lineage>
</organism>
<dbReference type="RefSeq" id="WP_345824793.1">
    <property type="nucleotide sequence ID" value="NZ_JBDIML010000002.1"/>
</dbReference>
<dbReference type="Proteomes" id="UP001444625">
    <property type="component" value="Unassembled WGS sequence"/>
</dbReference>
<dbReference type="InterPro" id="IPR013324">
    <property type="entry name" value="RNA_pol_sigma_r3/r4-like"/>
</dbReference>
<dbReference type="EMBL" id="JBDIML010000002">
    <property type="protein sequence ID" value="MEN2767335.1"/>
    <property type="molecule type" value="Genomic_DNA"/>
</dbReference>
<evidence type="ECO:0000313" key="7">
    <source>
        <dbReference type="Proteomes" id="UP001444625"/>
    </source>
</evidence>
<accession>A0ABU9XH27</accession>
<comment type="caution">
    <text evidence="6">The sequence shown here is derived from an EMBL/GenBank/DDBJ whole genome shotgun (WGS) entry which is preliminary data.</text>
</comment>
<dbReference type="NCBIfam" id="TIGR02937">
    <property type="entry name" value="sigma70-ECF"/>
    <property type="match status" value="1"/>
</dbReference>
<sequence length="171" mass="20238">MNTNDIRNPLLQSFLSDSNNYQLYKEYCNEPTDYNRNTLEEKFKEYYNNIRTISYFSKAIRFTAQGYDKKVRSLNNRFLLILDSTTDKESSEETQSLEDDILYTSLEDYIQDKHLYDAIKSLTDNQKRILYLAFIKNMTDTEISKILNVTQQAISKSKKNALKKVRRLAHV</sequence>
<keyword evidence="4" id="KW-0804">Transcription</keyword>
<dbReference type="Pfam" id="PF04545">
    <property type="entry name" value="Sigma70_r4"/>
    <property type="match status" value="1"/>
</dbReference>
<evidence type="ECO:0000313" key="6">
    <source>
        <dbReference type="EMBL" id="MEN2767335.1"/>
    </source>
</evidence>
<dbReference type="InterPro" id="IPR014284">
    <property type="entry name" value="RNA_pol_sigma-70_dom"/>
</dbReference>
<dbReference type="PANTHER" id="PTHR30385">
    <property type="entry name" value="SIGMA FACTOR F FLAGELLAR"/>
    <property type="match status" value="1"/>
</dbReference>
<gene>
    <name evidence="6" type="ORF">ABC228_09045</name>
</gene>
<protein>
    <submittedName>
        <fullName evidence="6">Sigma-70 family RNA polymerase sigma factor</fullName>
    </submittedName>
</protein>
<evidence type="ECO:0000256" key="3">
    <source>
        <dbReference type="ARBA" id="ARBA00023125"/>
    </source>
</evidence>
<keyword evidence="7" id="KW-1185">Reference proteome</keyword>
<dbReference type="SUPFAM" id="SSF88659">
    <property type="entry name" value="Sigma3 and sigma4 domains of RNA polymerase sigma factors"/>
    <property type="match status" value="1"/>
</dbReference>